<dbReference type="GO" id="GO:0006633">
    <property type="term" value="P:fatty acid biosynthetic process"/>
    <property type="evidence" value="ECO:0007669"/>
    <property type="project" value="UniProtKB-UniRule"/>
</dbReference>
<comment type="similarity">
    <text evidence="4">Belongs to the thioester dehydratase family. FabA subfamily.</text>
</comment>
<evidence type="ECO:0000313" key="15">
    <source>
        <dbReference type="Proteomes" id="UP000317839"/>
    </source>
</evidence>
<evidence type="ECO:0000256" key="12">
    <source>
        <dbReference type="ARBA" id="ARBA00023239"/>
    </source>
</evidence>
<name>A0A545THA0_9GAMM</name>
<keyword evidence="8" id="KW-0276">Fatty acid metabolism</keyword>
<keyword evidence="7" id="KW-0444">Lipid biosynthesis</keyword>
<dbReference type="PANTHER" id="PTHR30272">
    <property type="entry name" value="3-HYDROXYACYL-[ACYL-CARRIER-PROTEIN] DEHYDRATASE"/>
    <property type="match status" value="1"/>
</dbReference>
<comment type="pathway">
    <text evidence="3">Lipid metabolism; fatty acid biosynthesis.</text>
</comment>
<evidence type="ECO:0000256" key="8">
    <source>
        <dbReference type="ARBA" id="ARBA00022832"/>
    </source>
</evidence>
<dbReference type="PANTHER" id="PTHR30272:SF8">
    <property type="entry name" value="3-HYDROXYDECANOYL-[ACYL-CARRIER-PROTEIN] DEHYDRATASE"/>
    <property type="match status" value="1"/>
</dbReference>
<evidence type="ECO:0000256" key="5">
    <source>
        <dbReference type="ARBA" id="ARBA00011738"/>
    </source>
</evidence>
<evidence type="ECO:0000256" key="6">
    <source>
        <dbReference type="ARBA" id="ARBA00022490"/>
    </source>
</evidence>
<comment type="subcellular location">
    <subcellularLocation>
        <location evidence="2">Cytoplasm</location>
    </subcellularLocation>
</comment>
<dbReference type="CDD" id="cd01287">
    <property type="entry name" value="FabA"/>
    <property type="match status" value="1"/>
</dbReference>
<dbReference type="SUPFAM" id="SSF54637">
    <property type="entry name" value="Thioesterase/thiol ester dehydrase-isomerase"/>
    <property type="match status" value="1"/>
</dbReference>
<keyword evidence="12 14" id="KW-0456">Lyase</keyword>
<evidence type="ECO:0000256" key="4">
    <source>
        <dbReference type="ARBA" id="ARBA00006714"/>
    </source>
</evidence>
<evidence type="ECO:0000256" key="11">
    <source>
        <dbReference type="ARBA" id="ARBA00023235"/>
    </source>
</evidence>
<proteinExistence type="inferred from homology"/>
<dbReference type="OrthoDB" id="9786735at2"/>
<dbReference type="EMBL" id="VIKR01000001">
    <property type="protein sequence ID" value="TQV76609.1"/>
    <property type="molecule type" value="Genomic_DNA"/>
</dbReference>
<reference evidence="14 15" key="1">
    <citation type="submission" date="2019-06" db="EMBL/GenBank/DDBJ databases">
        <title>Draft genome of Aliikangiella marina GYP-15.</title>
        <authorList>
            <person name="Wang G."/>
        </authorList>
    </citation>
    <scope>NUCLEOTIDE SEQUENCE [LARGE SCALE GENOMIC DNA]</scope>
    <source>
        <strain evidence="14 15">GYP-15</strain>
    </source>
</reference>
<dbReference type="InterPro" id="IPR029069">
    <property type="entry name" value="HotDog_dom_sf"/>
</dbReference>
<gene>
    <name evidence="14" type="primary">fabA</name>
    <name evidence="14" type="ORF">FLL45_01230</name>
</gene>
<dbReference type="GO" id="GO:0016853">
    <property type="term" value="F:isomerase activity"/>
    <property type="evidence" value="ECO:0007669"/>
    <property type="project" value="UniProtKB-KW"/>
</dbReference>
<dbReference type="Proteomes" id="UP000317839">
    <property type="component" value="Unassembled WGS sequence"/>
</dbReference>
<evidence type="ECO:0000256" key="13">
    <source>
        <dbReference type="NCBIfam" id="TIGR01749"/>
    </source>
</evidence>
<evidence type="ECO:0000256" key="1">
    <source>
        <dbReference type="ARBA" id="ARBA00001055"/>
    </source>
</evidence>
<dbReference type="NCBIfam" id="TIGR01749">
    <property type="entry name" value="fabA"/>
    <property type="match status" value="1"/>
</dbReference>
<dbReference type="Pfam" id="PF07977">
    <property type="entry name" value="FabA"/>
    <property type="match status" value="1"/>
</dbReference>
<evidence type="ECO:0000256" key="9">
    <source>
        <dbReference type="ARBA" id="ARBA00023098"/>
    </source>
</evidence>
<dbReference type="GO" id="GO:0005737">
    <property type="term" value="C:cytoplasm"/>
    <property type="evidence" value="ECO:0007669"/>
    <property type="project" value="UniProtKB-SubCell"/>
</dbReference>
<comment type="catalytic activity">
    <reaction evidence="1">
        <text>a (3R)-hydroxyacyl-[ACP] = a (2E)-enoyl-[ACP] + H2O</text>
        <dbReference type="Rhea" id="RHEA:13097"/>
        <dbReference type="Rhea" id="RHEA-COMP:9925"/>
        <dbReference type="Rhea" id="RHEA-COMP:9945"/>
        <dbReference type="ChEBI" id="CHEBI:15377"/>
        <dbReference type="ChEBI" id="CHEBI:78784"/>
        <dbReference type="ChEBI" id="CHEBI:78827"/>
        <dbReference type="EC" id="4.2.1.59"/>
    </reaction>
</comment>
<evidence type="ECO:0000256" key="7">
    <source>
        <dbReference type="ARBA" id="ARBA00022516"/>
    </source>
</evidence>
<keyword evidence="11 14" id="KW-0413">Isomerase</keyword>
<sequence length="176" mass="19252">MSRTESFSRDDLIACGKGELIGTASEGRPIARLPLPNMLMMDRITEITNEGGAYGKGQVTAELDINPDLWFFGCHFETDPVMPGCLGVDALWQLTGFFLSWSGYPGKGRALGAGEIKFVGQVLPTAKLVKYVVDIKRVLKKGLAMVIADAKMLVDGREIYTAKNLRVGLFESTEDF</sequence>
<comment type="caution">
    <text evidence="14">The sequence shown here is derived from an EMBL/GenBank/DDBJ whole genome shotgun (WGS) entry which is preliminary data.</text>
</comment>
<dbReference type="InterPro" id="IPR013114">
    <property type="entry name" value="FabA_FabZ"/>
</dbReference>
<dbReference type="AlphaFoldDB" id="A0A545THA0"/>
<dbReference type="RefSeq" id="WP_142887969.1">
    <property type="nucleotide sequence ID" value="NZ_VIKR01000001.1"/>
</dbReference>
<dbReference type="NCBIfam" id="NF003509">
    <property type="entry name" value="PRK05174.1"/>
    <property type="match status" value="1"/>
</dbReference>
<evidence type="ECO:0000256" key="10">
    <source>
        <dbReference type="ARBA" id="ARBA00023160"/>
    </source>
</evidence>
<accession>A0A545THA0</accession>
<dbReference type="InterPro" id="IPR010083">
    <property type="entry name" value="FabA"/>
</dbReference>
<protein>
    <recommendedName>
        <fullName evidence="13">3-hydroxyacyl-[acyl-carrier-protein] dehydratase FabA</fullName>
        <ecNumber evidence="13">4.2.1.59</ecNumber>
    </recommendedName>
</protein>
<comment type="subunit">
    <text evidence="5">Homodimer.</text>
</comment>
<keyword evidence="10" id="KW-0275">Fatty acid biosynthesis</keyword>
<evidence type="ECO:0000313" key="14">
    <source>
        <dbReference type="EMBL" id="TQV76609.1"/>
    </source>
</evidence>
<organism evidence="14 15">
    <name type="scientific">Aliikangiella marina</name>
    <dbReference type="NCBI Taxonomy" id="1712262"/>
    <lineage>
        <taxon>Bacteria</taxon>
        <taxon>Pseudomonadati</taxon>
        <taxon>Pseudomonadota</taxon>
        <taxon>Gammaproteobacteria</taxon>
        <taxon>Oceanospirillales</taxon>
        <taxon>Pleioneaceae</taxon>
        <taxon>Aliikangiella</taxon>
    </lineage>
</organism>
<dbReference type="Gene3D" id="3.10.129.10">
    <property type="entry name" value="Hotdog Thioesterase"/>
    <property type="match status" value="1"/>
</dbReference>
<evidence type="ECO:0000256" key="3">
    <source>
        <dbReference type="ARBA" id="ARBA00005194"/>
    </source>
</evidence>
<keyword evidence="6" id="KW-0963">Cytoplasm</keyword>
<keyword evidence="9" id="KW-0443">Lipid metabolism</keyword>
<dbReference type="EC" id="4.2.1.59" evidence="13"/>
<keyword evidence="15" id="KW-1185">Reference proteome</keyword>
<evidence type="ECO:0000256" key="2">
    <source>
        <dbReference type="ARBA" id="ARBA00004496"/>
    </source>
</evidence>
<dbReference type="UniPathway" id="UPA00094"/>
<dbReference type="GO" id="GO:0019171">
    <property type="term" value="F:(3R)-hydroxyacyl-[acyl-carrier-protein] dehydratase activity"/>
    <property type="evidence" value="ECO:0007669"/>
    <property type="project" value="UniProtKB-UniRule"/>
</dbReference>